<dbReference type="Gene3D" id="3.40.50.1820">
    <property type="entry name" value="alpha/beta hydrolase"/>
    <property type="match status" value="1"/>
</dbReference>
<sequence>MTVEVNDKGFTVLYEAPSPIVDIVFVHGFTGHPKDTWTTRSTRGSAITSKKRAQNHGALEDPQPSKFRKVQFNLKSKASTSSGEAAPKPKVGEEIYWPADLVPLTVPNSRILTYGYDTKIRHWIQGPVSKISVYDHAKDFLSCLEARRHNAEERCRPILFVAHSLGGIVTKEALRVSRGYGSVHPHLHAVFEATIGVMFFGTRHAGADPRNFLHHVLTASALALGAQVNQKIVSALMPGAEVLARLKDDFSMMCHEKNRRIYSFQEEYGVSMLLGTQVVDDQSSCLDDPIIETKQRISSNHMDMCRFSVPQDPEYWKVDAALTLIIGAIVTGTRERRSEGLPVPQRIQDTEMDAEHEETGFDSITMEPESGVRSAQEPDNDVDKPPEKSSHGIPEEIKRPLIELLYFSEIDQRVTSLSAAQGTTCRWFLDKPEYAIWRDPSKRPDHGGFLWIKGNPGTGKSTLMKFLFEDARSRAKGDAQQITLSFFFLARGTIEEKSTMGLYRSILHQLFEKAEDLKECIEWMTADGARGIQLNGWNEAALKQTLKYSIQNLGSRSLTVFVDALDECDDTQAKDMISFFEELCDMAHSSGLRVQICLSSRHYPHIEISKGIELVLEDEVGHKADIDQYIRSKLRLGKNAQARALQSEILEKSFNIFLWVVLVVDILNSEYPGKPIQRMRQRLKEIPPKLADLFEMILTRDGENPELLRLCLSWVLFANRPLSPQEFYFAVQFGIDEECTGSWDQEREDLETLKAFVRTCSKGLAEATRVKKSVVQFIHESVREFLLGRYGDQWSGASVNVAGHSHEMLRDCCLSQAKAAVSRIGQTSQNQEPRDALALEFPFLGYSVDNVLRHSNSAQSEGVDQALFMQSFGLPQWIQIKNTVERHPIRHYKKAASLLYILAEHNLAGLIKIYPFKHSCFDLGSGRYGPPVFAAVATGSDEAGRALLGHEMRQAQWSEAKMNDLLSQYPGTRKKPGPIGRNFKFSSKTTILHCAMKACDEAVAAFLLTQQPSTIFDGSASHDPTALLPYAVRSNHVAVTMLLRSKGARFGESLHLACELGTWLLQRSS</sequence>
<dbReference type="InterPro" id="IPR027417">
    <property type="entry name" value="P-loop_NTPase"/>
</dbReference>
<feature type="region of interest" description="Disordered" evidence="2">
    <location>
        <begin position="36"/>
        <end position="63"/>
    </location>
</feature>
<reference evidence="4" key="2">
    <citation type="submission" date="2023-05" db="EMBL/GenBank/DDBJ databases">
        <authorList>
            <consortium name="Lawrence Berkeley National Laboratory"/>
            <person name="Steindorff A."/>
            <person name="Hensen N."/>
            <person name="Bonometti L."/>
            <person name="Westerberg I."/>
            <person name="Brannstrom I.O."/>
            <person name="Guillou S."/>
            <person name="Cros-Aarteil S."/>
            <person name="Calhoun S."/>
            <person name="Haridas S."/>
            <person name="Kuo A."/>
            <person name="Mondo S."/>
            <person name="Pangilinan J."/>
            <person name="Riley R."/>
            <person name="Labutti K."/>
            <person name="Andreopoulos B."/>
            <person name="Lipzen A."/>
            <person name="Chen C."/>
            <person name="Yanf M."/>
            <person name="Daum C."/>
            <person name="Ng V."/>
            <person name="Clum A."/>
            <person name="Ohm R."/>
            <person name="Martin F."/>
            <person name="Silar P."/>
            <person name="Natvig D."/>
            <person name="Lalanne C."/>
            <person name="Gautier V."/>
            <person name="Ament-Velasquez S.L."/>
            <person name="Kruys A."/>
            <person name="Hutchinson M.I."/>
            <person name="Powell A.J."/>
            <person name="Barry K."/>
            <person name="Miller A.N."/>
            <person name="Grigoriev I.V."/>
            <person name="Debuchy R."/>
            <person name="Gladieux P."/>
            <person name="Thoren M.H."/>
            <person name="Johannesson H."/>
        </authorList>
    </citation>
    <scope>NUCLEOTIDE SEQUENCE</scope>
    <source>
        <strain evidence="4">PSN243</strain>
    </source>
</reference>
<dbReference type="Gene3D" id="3.40.50.300">
    <property type="entry name" value="P-loop containing nucleotide triphosphate hydrolases"/>
    <property type="match status" value="1"/>
</dbReference>
<proteinExistence type="predicted"/>
<organism evidence="4 5">
    <name type="scientific">Podospora aff. communis PSN243</name>
    <dbReference type="NCBI Taxonomy" id="3040156"/>
    <lineage>
        <taxon>Eukaryota</taxon>
        <taxon>Fungi</taxon>
        <taxon>Dikarya</taxon>
        <taxon>Ascomycota</taxon>
        <taxon>Pezizomycotina</taxon>
        <taxon>Sordariomycetes</taxon>
        <taxon>Sordariomycetidae</taxon>
        <taxon>Sordariales</taxon>
        <taxon>Podosporaceae</taxon>
        <taxon>Podospora</taxon>
    </lineage>
</organism>
<feature type="domain" description="Nephrocystin 3-like N-terminal" evidence="3">
    <location>
        <begin position="424"/>
        <end position="601"/>
    </location>
</feature>
<dbReference type="Proteomes" id="UP001321760">
    <property type="component" value="Unassembled WGS sequence"/>
</dbReference>
<name>A0AAV9G667_9PEZI</name>
<feature type="region of interest" description="Disordered" evidence="2">
    <location>
        <begin position="337"/>
        <end position="394"/>
    </location>
</feature>
<keyword evidence="5" id="KW-1185">Reference proteome</keyword>
<protein>
    <submittedName>
        <fullName evidence="4">Inversin</fullName>
    </submittedName>
</protein>
<feature type="compositionally biased region" description="Polar residues" evidence="2">
    <location>
        <begin position="38"/>
        <end position="48"/>
    </location>
</feature>
<dbReference type="SUPFAM" id="SSF53474">
    <property type="entry name" value="alpha/beta-Hydrolases"/>
    <property type="match status" value="1"/>
</dbReference>
<reference evidence="4" key="1">
    <citation type="journal article" date="2023" name="Mol. Phylogenet. Evol.">
        <title>Genome-scale phylogeny and comparative genomics of the fungal order Sordariales.</title>
        <authorList>
            <person name="Hensen N."/>
            <person name="Bonometti L."/>
            <person name="Westerberg I."/>
            <person name="Brannstrom I.O."/>
            <person name="Guillou S."/>
            <person name="Cros-Aarteil S."/>
            <person name="Calhoun S."/>
            <person name="Haridas S."/>
            <person name="Kuo A."/>
            <person name="Mondo S."/>
            <person name="Pangilinan J."/>
            <person name="Riley R."/>
            <person name="LaButti K."/>
            <person name="Andreopoulos B."/>
            <person name="Lipzen A."/>
            <person name="Chen C."/>
            <person name="Yan M."/>
            <person name="Daum C."/>
            <person name="Ng V."/>
            <person name="Clum A."/>
            <person name="Steindorff A."/>
            <person name="Ohm R.A."/>
            <person name="Martin F."/>
            <person name="Silar P."/>
            <person name="Natvig D.O."/>
            <person name="Lalanne C."/>
            <person name="Gautier V."/>
            <person name="Ament-Velasquez S.L."/>
            <person name="Kruys A."/>
            <person name="Hutchinson M.I."/>
            <person name="Powell A.J."/>
            <person name="Barry K."/>
            <person name="Miller A.N."/>
            <person name="Grigoriev I.V."/>
            <person name="Debuchy R."/>
            <person name="Gladieux P."/>
            <person name="Hiltunen Thoren M."/>
            <person name="Johannesson H."/>
        </authorList>
    </citation>
    <scope>NUCLEOTIDE SEQUENCE</scope>
    <source>
        <strain evidence="4">PSN243</strain>
    </source>
</reference>
<evidence type="ECO:0000313" key="5">
    <source>
        <dbReference type="Proteomes" id="UP001321760"/>
    </source>
</evidence>
<dbReference type="Pfam" id="PF24883">
    <property type="entry name" value="NPHP3_N"/>
    <property type="match status" value="1"/>
</dbReference>
<accession>A0AAV9G667</accession>
<evidence type="ECO:0000313" key="4">
    <source>
        <dbReference type="EMBL" id="KAK4443582.1"/>
    </source>
</evidence>
<dbReference type="AlphaFoldDB" id="A0AAV9G667"/>
<evidence type="ECO:0000259" key="3">
    <source>
        <dbReference type="Pfam" id="PF24883"/>
    </source>
</evidence>
<evidence type="ECO:0000256" key="2">
    <source>
        <dbReference type="SAM" id="MobiDB-lite"/>
    </source>
</evidence>
<dbReference type="EMBL" id="MU865990">
    <property type="protein sequence ID" value="KAK4443582.1"/>
    <property type="molecule type" value="Genomic_DNA"/>
</dbReference>
<evidence type="ECO:0000256" key="1">
    <source>
        <dbReference type="ARBA" id="ARBA00022737"/>
    </source>
</evidence>
<dbReference type="PANTHER" id="PTHR10039:SF5">
    <property type="entry name" value="NACHT DOMAIN-CONTAINING PROTEIN"/>
    <property type="match status" value="1"/>
</dbReference>
<dbReference type="InterPro" id="IPR056884">
    <property type="entry name" value="NPHP3-like_N"/>
</dbReference>
<gene>
    <name evidence="4" type="ORF">QBC34DRAFT_201571</name>
</gene>
<dbReference type="InterPro" id="IPR029058">
    <property type="entry name" value="AB_hydrolase_fold"/>
</dbReference>
<dbReference type="SUPFAM" id="SSF52540">
    <property type="entry name" value="P-loop containing nucleoside triphosphate hydrolases"/>
    <property type="match status" value="1"/>
</dbReference>
<dbReference type="PANTHER" id="PTHR10039">
    <property type="entry name" value="AMELOGENIN"/>
    <property type="match status" value="1"/>
</dbReference>
<feature type="compositionally biased region" description="Basic and acidic residues" evidence="2">
    <location>
        <begin position="381"/>
        <end position="394"/>
    </location>
</feature>
<comment type="caution">
    <text evidence="4">The sequence shown here is derived from an EMBL/GenBank/DDBJ whole genome shotgun (WGS) entry which is preliminary data.</text>
</comment>
<keyword evidence="1" id="KW-0677">Repeat</keyword>